<dbReference type="InterPro" id="IPR036322">
    <property type="entry name" value="WD40_repeat_dom_sf"/>
</dbReference>
<dbReference type="InterPro" id="IPR056166">
    <property type="entry name" value="TPR_ELP1"/>
</dbReference>
<dbReference type="GO" id="GO:0000049">
    <property type="term" value="F:tRNA binding"/>
    <property type="evidence" value="ECO:0007669"/>
    <property type="project" value="TreeGrafter"/>
</dbReference>
<dbReference type="InterPro" id="IPR006849">
    <property type="entry name" value="Elp1"/>
</dbReference>
<dbReference type="GO" id="GO:0002926">
    <property type="term" value="P:tRNA wobble base 5-methoxycarbonylmethyl-2-thiouridinylation"/>
    <property type="evidence" value="ECO:0007669"/>
    <property type="project" value="TreeGrafter"/>
</dbReference>
<name>A0AB34KLM8_9PEZI</name>
<dbReference type="Pfam" id="PF04762">
    <property type="entry name" value="Beta-prop_ELP1_1st"/>
    <property type="match status" value="1"/>
</dbReference>
<evidence type="ECO:0000313" key="13">
    <source>
        <dbReference type="Proteomes" id="UP000803884"/>
    </source>
</evidence>
<dbReference type="Pfam" id="PF23925">
    <property type="entry name" value="A-sol_ELP1"/>
    <property type="match status" value="1"/>
</dbReference>
<accession>A0AB34KLM8</accession>
<feature type="domain" description="ELP1 three-helical bundle" evidence="11">
    <location>
        <begin position="1074"/>
        <end position="1243"/>
    </location>
</feature>
<evidence type="ECO:0000259" key="10">
    <source>
        <dbReference type="Pfam" id="PF23925"/>
    </source>
</evidence>
<evidence type="ECO:0000259" key="11">
    <source>
        <dbReference type="Pfam" id="PF23936"/>
    </source>
</evidence>
<dbReference type="SUPFAM" id="SSF69322">
    <property type="entry name" value="Tricorn protease domain 2"/>
    <property type="match status" value="1"/>
</dbReference>
<sequence>MRNLRNIKHNCFEYPDGAAAKTSWDPSDDSLICAFGPSRNDPLLSLKRLPKDAASPEDALAIASWDAPSPNSDLEVDEVLNLHCFADARTIVLVLKGGDIILVREEPEPGQDLIEIVGSVDAGIAAAAWSPDEELLAIATGGDTMVFMTRDFEGLANVTLSPEDVKVSDHVSVGWGKRETQFQGRGAKALRDPTVPEHVDEGTLRDGEDGRVSITWRGDGQFVAVNGVIKEEPKRRIIRVYSREGVLESVSEPVNYMGHALSWKPTGQLIAGIQHLQDRTDVIFFERNGLRHGEFTLRLSDEQRQAVGDDIQLSWNIDSTVLAVIIGNSVQLWTTGNYHWYLKQEIKLAHPSVSAVWHPEKPLHLACVDGAQLRSLDFAFDIARGPLNPPVDTGLVAVIDGQQLKITPLRAANVPPPMAFDEVDLPSNAVDVAFSATGTEMVVLHETQVSFWRCDYSAKPAKHAEHFKTVEIPEVDGRIPVTRQIVASPERQILITSSTTNEANTTIVAASIDSDDCVTLPATNAVRSIFARSDHRQILCQSNDGGISIANITDGEISLDATEMMLPTACPRVEVWHGTEQEITVGLTASGVLHVLSDFKPLKIPGCTSFSLSPSHLIYTTSQQLLKFIHLHNGELEVPPDEPEKDERCRNVERGAKLVTVMPSAYSLVLQMPRGNLETIYPRALVLAGIRSSINARDYKKAFNICRVQRVDMNILHDYAPQQFMQDIELFVKQVKKTEYIDLVLSSLSEENVAETIYRETLTATVEAPAVNGSALPASSGIEAPSKINSVCDAFISVLQKDRAKHLQSIVTAHVCKSPPDLEAGLQLVSELRKQGNEEQLDQAVDHICFLADPNRLYDTALGLYDLDVTLLVAQQSQKDPKEYLPYLQGLHDLQPLRQRFAIDNDLRRYRKALTHLFELGEFEELKSYVHKHELHGAAMELYRYDKARIYELMGLYADYLSSRNRYQDAGIAYDFVNDYAQAYEAYRSASMWRESLASAALVPISDSELSTLAQDLAEGQEESKDFVAAATIHLDYLDDLPSALRLLCKGNRFAEAIRIAVQRRKPELIAEVIDVGLIESSASMTELLAEMKTQLGAQVPRLRELRQKKAEDPMAFLGEADEADGDVPDNLSLAPSEATTSGGTLMTRYTNRSTGTLATNATRKTSKNRRREERKRAKGKKGTVYEEEYLVNSIARLIERLNSTSEDVSSLLEGLMRRAMRERAVAVEAAMSDVVEACKACMAEVFAAPSEASKPAVPEGEGGYRPWGGQGVHWEALSAAGKKTEAPVLKVFERLSLLH</sequence>
<evidence type="ECO:0000259" key="9">
    <source>
        <dbReference type="Pfam" id="PF23878"/>
    </source>
</evidence>
<evidence type="ECO:0000256" key="5">
    <source>
        <dbReference type="PIRNR" id="PIRNR017233"/>
    </source>
</evidence>
<evidence type="ECO:0000256" key="3">
    <source>
        <dbReference type="ARBA" id="ARBA00022490"/>
    </source>
</evidence>
<dbReference type="InterPro" id="IPR056169">
    <property type="entry name" value="HB_ELP1"/>
</dbReference>
<dbReference type="GeneID" id="96008439"/>
<comment type="caution">
    <text evidence="12">The sequence shown here is derived from an EMBL/GenBank/DDBJ whole genome shotgun (WGS) entry which is preliminary data.</text>
</comment>
<proteinExistence type="inferred from homology"/>
<keyword evidence="13" id="KW-1185">Reference proteome</keyword>
<dbReference type="InterPro" id="IPR056167">
    <property type="entry name" value="A-sol_ELP1"/>
</dbReference>
<feature type="domain" description="ELP1 alpha-solenoid" evidence="10">
    <location>
        <begin position="683"/>
        <end position="891"/>
    </location>
</feature>
<dbReference type="GO" id="GO:0005634">
    <property type="term" value="C:nucleus"/>
    <property type="evidence" value="ECO:0007669"/>
    <property type="project" value="UniProtKB-SubCell"/>
</dbReference>
<comment type="pathway">
    <text evidence="1">tRNA modification; 5-methoxycarbonylmethyl-2-thiouridine-tRNA biosynthesis.</text>
</comment>
<evidence type="ECO:0000259" key="7">
    <source>
        <dbReference type="Pfam" id="PF04762"/>
    </source>
</evidence>
<keyword evidence="4" id="KW-0819">tRNA processing</keyword>
<gene>
    <name evidence="12" type="ORF">WHR41_06996</name>
</gene>
<evidence type="ECO:0000256" key="2">
    <source>
        <dbReference type="ARBA" id="ARBA00006086"/>
    </source>
</evidence>
<evidence type="ECO:0000256" key="6">
    <source>
        <dbReference type="SAM" id="MobiDB-lite"/>
    </source>
</evidence>
<dbReference type="EMBL" id="JAAQHG020000025">
    <property type="protein sequence ID" value="KAL1584602.1"/>
    <property type="molecule type" value="Genomic_DNA"/>
</dbReference>
<evidence type="ECO:0000256" key="1">
    <source>
        <dbReference type="ARBA" id="ARBA00005043"/>
    </source>
</evidence>
<feature type="domain" description="ELP1 first N-terminal beta-propeller" evidence="7">
    <location>
        <begin position="1"/>
        <end position="360"/>
    </location>
</feature>
<dbReference type="SUPFAM" id="SSF50978">
    <property type="entry name" value="WD40 repeat-like"/>
    <property type="match status" value="1"/>
</dbReference>
<dbReference type="RefSeq" id="XP_069227708.1">
    <property type="nucleotide sequence ID" value="XM_069375601.1"/>
</dbReference>
<evidence type="ECO:0000256" key="4">
    <source>
        <dbReference type="ARBA" id="ARBA00022694"/>
    </source>
</evidence>
<comment type="similarity">
    <text evidence="2 5">Belongs to the ELP1/IKA1 family.</text>
</comment>
<dbReference type="Pfam" id="PF23936">
    <property type="entry name" value="HB_ELP1"/>
    <property type="match status" value="1"/>
</dbReference>
<dbReference type="GO" id="GO:0005829">
    <property type="term" value="C:cytosol"/>
    <property type="evidence" value="ECO:0007669"/>
    <property type="project" value="TreeGrafter"/>
</dbReference>
<reference evidence="12 13" key="1">
    <citation type="journal article" date="2020" name="Microbiol. Resour. Announc.">
        <title>Draft Genome Sequence of a Cladosporium Species Isolated from the Mesophotic Ascidian Didemnum maculosum.</title>
        <authorList>
            <person name="Gioti A."/>
            <person name="Siaperas R."/>
            <person name="Nikolaivits E."/>
            <person name="Le Goff G."/>
            <person name="Ouazzani J."/>
            <person name="Kotoulas G."/>
            <person name="Topakas E."/>
        </authorList>
    </citation>
    <scope>NUCLEOTIDE SEQUENCE [LARGE SCALE GENOMIC DNA]</scope>
    <source>
        <strain evidence="12 13">TM138-S3</strain>
    </source>
</reference>
<keyword evidence="3 5" id="KW-0963">Cytoplasm</keyword>
<dbReference type="Pfam" id="PF23878">
    <property type="entry name" value="TPR_ELP1"/>
    <property type="match status" value="1"/>
</dbReference>
<comment type="subcellular location">
    <subcellularLocation>
        <location evidence="5">Cytoplasm</location>
    </subcellularLocation>
    <subcellularLocation>
        <location evidence="5">Nucleus</location>
    </subcellularLocation>
</comment>
<protein>
    <recommendedName>
        <fullName evidence="5">Elongator complex protein 1</fullName>
    </recommendedName>
</protein>
<dbReference type="InterPro" id="IPR056165">
    <property type="entry name" value="Beta-prop_ELP1_2nd"/>
</dbReference>
<dbReference type="Pfam" id="PF23797">
    <property type="entry name" value="Beta-prop_ELP1_2nd"/>
    <property type="match status" value="1"/>
</dbReference>
<evidence type="ECO:0000259" key="8">
    <source>
        <dbReference type="Pfam" id="PF23797"/>
    </source>
</evidence>
<dbReference type="InterPro" id="IPR056164">
    <property type="entry name" value="Beta-prop_ELP1_1st"/>
</dbReference>
<dbReference type="PANTHER" id="PTHR12747">
    <property type="entry name" value="ELONGATOR COMPLEX PROTEIN 1"/>
    <property type="match status" value="1"/>
</dbReference>
<dbReference type="GO" id="GO:0033588">
    <property type="term" value="C:elongator holoenzyme complex"/>
    <property type="evidence" value="ECO:0007669"/>
    <property type="project" value="InterPro"/>
</dbReference>
<feature type="domain" description="ELP1 N-terminal second beta-propeller" evidence="8">
    <location>
        <begin position="398"/>
        <end position="659"/>
    </location>
</feature>
<dbReference type="Proteomes" id="UP000803884">
    <property type="component" value="Unassembled WGS sequence"/>
</dbReference>
<keyword evidence="5" id="KW-0539">Nucleus</keyword>
<dbReference type="PANTHER" id="PTHR12747:SF0">
    <property type="entry name" value="ELONGATOR COMPLEX PROTEIN 1"/>
    <property type="match status" value="1"/>
</dbReference>
<feature type="compositionally biased region" description="Polar residues" evidence="6">
    <location>
        <begin position="1138"/>
        <end position="1162"/>
    </location>
</feature>
<dbReference type="PIRSF" id="PIRSF017233">
    <property type="entry name" value="IKAP"/>
    <property type="match status" value="1"/>
</dbReference>
<feature type="region of interest" description="Disordered" evidence="6">
    <location>
        <begin position="1135"/>
        <end position="1181"/>
    </location>
</feature>
<feature type="domain" description="ELP1 TPR" evidence="9">
    <location>
        <begin position="899"/>
        <end position="1059"/>
    </location>
</feature>
<evidence type="ECO:0000313" key="12">
    <source>
        <dbReference type="EMBL" id="KAL1584602.1"/>
    </source>
</evidence>
<organism evidence="12 13">
    <name type="scientific">Cladosporium halotolerans</name>
    <dbReference type="NCBI Taxonomy" id="1052096"/>
    <lineage>
        <taxon>Eukaryota</taxon>
        <taxon>Fungi</taxon>
        <taxon>Dikarya</taxon>
        <taxon>Ascomycota</taxon>
        <taxon>Pezizomycotina</taxon>
        <taxon>Dothideomycetes</taxon>
        <taxon>Dothideomycetidae</taxon>
        <taxon>Cladosporiales</taxon>
        <taxon>Cladosporiaceae</taxon>
        <taxon>Cladosporium</taxon>
    </lineage>
</organism>
<comment type="function">
    <text evidence="5">Component of the elongator complex which is required for multiple tRNA modifications, including mcm5U (5-methoxycarbonylmethyl uridine), mcm5s2U (5-methoxycarbonylmethyl-2-thiouridine), and ncm5U (5-carbamoylmethyl uridine). The elongator complex catalyzes formation of carboxymethyluridine in the wobble base at position 34 in tRNAs.</text>
</comment>